<dbReference type="Gene3D" id="3.40.50.300">
    <property type="entry name" value="P-loop containing nucleotide triphosphate hydrolases"/>
    <property type="match status" value="1"/>
</dbReference>
<evidence type="ECO:0000256" key="5">
    <source>
        <dbReference type="ARBA" id="ARBA00022741"/>
    </source>
</evidence>
<keyword evidence="7" id="KW-0408">Iron</keyword>
<dbReference type="AlphaFoldDB" id="A0AA94F0U2"/>
<comment type="caution">
    <text evidence="11">The sequence shown here is derived from an EMBL/GenBank/DDBJ whole genome shotgun (WGS) entry which is preliminary data.</text>
</comment>
<evidence type="ECO:0000256" key="8">
    <source>
        <dbReference type="ARBA" id="ARBA00023065"/>
    </source>
</evidence>
<keyword evidence="6 11" id="KW-0067">ATP-binding</keyword>
<sequence length="271" mass="30614">MAFAKKTYFKLMKNPIILQTKHLSIGYTLKKNPIYIAQNLNLNFEAGKLITLIGANGIGKSTLLKTLTAIQSPLSGEVILNSLDIQKYTTIELAKNLAVVLTEKLPSSNLTVYELVALGRQPYTNWIGTLTQEDRLKIKEALILTEITAIQNKKHYEISDGQLQKTLIARALAQNTPLIILDEPTTHLDLHHKVAVFKLLKKLAHETQKCILFSTHDIDLAIQLSDEMVVMTPDFVVQDQPCVLIEKGVFNSLFKDEDILFDNEKRKFIFK</sequence>
<dbReference type="Pfam" id="PF00005">
    <property type="entry name" value="ABC_tran"/>
    <property type="match status" value="1"/>
</dbReference>
<dbReference type="InterPro" id="IPR051535">
    <property type="entry name" value="Siderophore_ABC-ATPase"/>
</dbReference>
<reference evidence="11" key="1">
    <citation type="submission" date="2018-12" db="EMBL/GenBank/DDBJ databases">
        <title>Draft genome sequence of Flaovobacterium columnare BGFS27 isolated from channel catfish in Alabama.</title>
        <authorList>
            <person name="Cai W."/>
            <person name="Arias C."/>
        </authorList>
    </citation>
    <scope>NUCLEOTIDE SEQUENCE [LARGE SCALE GENOMIC DNA]</scope>
    <source>
        <strain evidence="11">BGFS27</strain>
    </source>
</reference>
<comment type="subcellular location">
    <subcellularLocation>
        <location evidence="1">Cell membrane</location>
        <topology evidence="1">Peripheral membrane protein</topology>
    </subcellularLocation>
</comment>
<organism evidence="11">
    <name type="scientific">Flavobacterium columnare</name>
    <dbReference type="NCBI Taxonomy" id="996"/>
    <lineage>
        <taxon>Bacteria</taxon>
        <taxon>Pseudomonadati</taxon>
        <taxon>Bacteroidota</taxon>
        <taxon>Flavobacteriia</taxon>
        <taxon>Flavobacteriales</taxon>
        <taxon>Flavobacteriaceae</taxon>
        <taxon>Flavobacterium</taxon>
    </lineage>
</organism>
<evidence type="ECO:0000256" key="1">
    <source>
        <dbReference type="ARBA" id="ARBA00004202"/>
    </source>
</evidence>
<keyword evidence="9" id="KW-0472">Membrane</keyword>
<proteinExistence type="predicted"/>
<dbReference type="PANTHER" id="PTHR42771">
    <property type="entry name" value="IRON(3+)-HYDROXAMATE IMPORT ATP-BINDING PROTEIN FHUC"/>
    <property type="match status" value="1"/>
</dbReference>
<name>A0AA94F0U2_9FLAO</name>
<dbReference type="SUPFAM" id="SSF52540">
    <property type="entry name" value="P-loop containing nucleoside triphosphate hydrolases"/>
    <property type="match status" value="1"/>
</dbReference>
<evidence type="ECO:0000259" key="10">
    <source>
        <dbReference type="PROSITE" id="PS50893"/>
    </source>
</evidence>
<keyword evidence="8" id="KW-0406">Ion transport</keyword>
<accession>A0AA94F0U2</accession>
<dbReference type="InterPro" id="IPR003439">
    <property type="entry name" value="ABC_transporter-like_ATP-bd"/>
</dbReference>
<dbReference type="GO" id="GO:0016887">
    <property type="term" value="F:ATP hydrolysis activity"/>
    <property type="evidence" value="ECO:0007669"/>
    <property type="project" value="InterPro"/>
</dbReference>
<keyword evidence="4" id="KW-0410">Iron transport</keyword>
<dbReference type="GO" id="GO:0005886">
    <property type="term" value="C:plasma membrane"/>
    <property type="evidence" value="ECO:0007669"/>
    <property type="project" value="UniProtKB-SubCell"/>
</dbReference>
<dbReference type="GO" id="GO:0006826">
    <property type="term" value="P:iron ion transport"/>
    <property type="evidence" value="ECO:0007669"/>
    <property type="project" value="UniProtKB-KW"/>
</dbReference>
<dbReference type="PANTHER" id="PTHR42771:SF10">
    <property type="entry name" value="FERRICHROME TRANSPORT ATP-BINDING PROTEIN FHUC"/>
    <property type="match status" value="1"/>
</dbReference>
<feature type="domain" description="ABC transporter" evidence="10">
    <location>
        <begin position="18"/>
        <end position="258"/>
    </location>
</feature>
<protein>
    <submittedName>
        <fullName evidence="11">ABC transporter ATP-binding protein</fullName>
    </submittedName>
</protein>
<evidence type="ECO:0000256" key="6">
    <source>
        <dbReference type="ARBA" id="ARBA00022840"/>
    </source>
</evidence>
<dbReference type="InterPro" id="IPR027417">
    <property type="entry name" value="P-loop_NTPase"/>
</dbReference>
<dbReference type="GO" id="GO:0005524">
    <property type="term" value="F:ATP binding"/>
    <property type="evidence" value="ECO:0007669"/>
    <property type="project" value="UniProtKB-KW"/>
</dbReference>
<evidence type="ECO:0000256" key="7">
    <source>
        <dbReference type="ARBA" id="ARBA00023004"/>
    </source>
</evidence>
<evidence type="ECO:0000256" key="4">
    <source>
        <dbReference type="ARBA" id="ARBA00022496"/>
    </source>
</evidence>
<dbReference type="CDD" id="cd03214">
    <property type="entry name" value="ABC_Iron-Siderophores_B12_Hemin"/>
    <property type="match status" value="1"/>
</dbReference>
<evidence type="ECO:0000256" key="2">
    <source>
        <dbReference type="ARBA" id="ARBA00022448"/>
    </source>
</evidence>
<keyword evidence="5" id="KW-0547">Nucleotide-binding</keyword>
<dbReference type="SMART" id="SM00382">
    <property type="entry name" value="AAA"/>
    <property type="match status" value="1"/>
</dbReference>
<keyword evidence="3" id="KW-1003">Cell membrane</keyword>
<gene>
    <name evidence="11" type="ORF">EJB19_11760</name>
</gene>
<dbReference type="InterPro" id="IPR003593">
    <property type="entry name" value="AAA+_ATPase"/>
</dbReference>
<keyword evidence="2" id="KW-0813">Transport</keyword>
<evidence type="ECO:0000256" key="9">
    <source>
        <dbReference type="ARBA" id="ARBA00023136"/>
    </source>
</evidence>
<dbReference type="PROSITE" id="PS50893">
    <property type="entry name" value="ABC_TRANSPORTER_2"/>
    <property type="match status" value="1"/>
</dbReference>
<evidence type="ECO:0000256" key="3">
    <source>
        <dbReference type="ARBA" id="ARBA00022475"/>
    </source>
</evidence>
<evidence type="ECO:0000313" key="11">
    <source>
        <dbReference type="EMBL" id="RVU87028.1"/>
    </source>
</evidence>
<dbReference type="EMBL" id="RWGX01000005">
    <property type="protein sequence ID" value="RVU87028.1"/>
    <property type="molecule type" value="Genomic_DNA"/>
</dbReference>